<dbReference type="PANTHER" id="PTHR43711:SF31">
    <property type="entry name" value="HISTIDINE KINASE"/>
    <property type="match status" value="1"/>
</dbReference>
<evidence type="ECO:0000259" key="7">
    <source>
        <dbReference type="PROSITE" id="PS50109"/>
    </source>
</evidence>
<dbReference type="SMART" id="SM00388">
    <property type="entry name" value="HisKA"/>
    <property type="match status" value="1"/>
</dbReference>
<dbReference type="SUPFAM" id="SSF47384">
    <property type="entry name" value="Homodimeric domain of signal transducing histidine kinase"/>
    <property type="match status" value="1"/>
</dbReference>
<sequence length="422" mass="47492">MAISSYIDHIEQLSACHFALLLDPSAKNNKLMRFLRRAKKQTQFKHSICIFKDEPYLWKYSDHPENGLETQQISKSVAQLLVTHLQNKQYIDTNEPSYEELKAHLAKHFSNIESMFICKIEMNNAPIGFVVLSDEKKITIDTDVIEEVSELCIDLGEYIALKQSNAELKEINDDFAALTYSQTKFFQVIAHDLRAPFHGLLGFSEVLADEISTLDGDSLQRIASYLNDTAQSTYHLLENLLNWAMAEGGQFVYHPKAFCLQRSSHIVTGVLNSLAMNKKIELVDQIPDQLEVYADINMVTSILQNLVSNALKFTPTDGSGKVIIFAENDQDNVRISITDTGLGMDDQQQREIFQPKIKTSLTGTAGEKGTGLGLVLCKRFVDLNHGEITVNSKKGLGTTFEILLPNVQKEYNVKQRVEKIAV</sequence>
<dbReference type="Gene3D" id="3.30.565.10">
    <property type="entry name" value="Histidine kinase-like ATPase, C-terminal domain"/>
    <property type="match status" value="1"/>
</dbReference>
<dbReference type="InterPro" id="IPR003594">
    <property type="entry name" value="HATPase_dom"/>
</dbReference>
<keyword evidence="6" id="KW-0902">Two-component regulatory system</keyword>
<evidence type="ECO:0000313" key="8">
    <source>
        <dbReference type="EMBL" id="ESK39640.1"/>
    </source>
</evidence>
<evidence type="ECO:0000256" key="4">
    <source>
        <dbReference type="ARBA" id="ARBA00022679"/>
    </source>
</evidence>
<evidence type="ECO:0000256" key="6">
    <source>
        <dbReference type="ARBA" id="ARBA00023012"/>
    </source>
</evidence>
<dbReference type="SUPFAM" id="SSF55874">
    <property type="entry name" value="ATPase domain of HSP90 chaperone/DNA topoisomerase II/histidine kinase"/>
    <property type="match status" value="1"/>
</dbReference>
<dbReference type="AlphaFoldDB" id="V2TTP3"/>
<keyword evidence="4" id="KW-0808">Transferase</keyword>
<dbReference type="Pfam" id="PF00512">
    <property type="entry name" value="HisKA"/>
    <property type="match status" value="1"/>
</dbReference>
<keyword evidence="5" id="KW-0418">Kinase</keyword>
<dbReference type="Proteomes" id="UP000023785">
    <property type="component" value="Unassembled WGS sequence"/>
</dbReference>
<comment type="caution">
    <text evidence="8">The sequence shown here is derived from an EMBL/GenBank/DDBJ whole genome shotgun (WGS) entry which is preliminary data.</text>
</comment>
<dbReference type="GO" id="GO:0000155">
    <property type="term" value="F:phosphorelay sensor kinase activity"/>
    <property type="evidence" value="ECO:0007669"/>
    <property type="project" value="InterPro"/>
</dbReference>
<comment type="catalytic activity">
    <reaction evidence="1">
        <text>ATP + protein L-histidine = ADP + protein N-phospho-L-histidine.</text>
        <dbReference type="EC" id="2.7.13.3"/>
    </reaction>
</comment>
<accession>V2TTP3</accession>
<feature type="domain" description="Histidine kinase" evidence="7">
    <location>
        <begin position="188"/>
        <end position="408"/>
    </location>
</feature>
<dbReference type="InterPro" id="IPR036890">
    <property type="entry name" value="HATPase_C_sf"/>
</dbReference>
<keyword evidence="9" id="KW-1185">Reference proteome</keyword>
<dbReference type="InterPro" id="IPR003661">
    <property type="entry name" value="HisK_dim/P_dom"/>
</dbReference>
<dbReference type="InterPro" id="IPR005467">
    <property type="entry name" value="His_kinase_dom"/>
</dbReference>
<dbReference type="EMBL" id="AYER01000004">
    <property type="protein sequence ID" value="ESK39640.1"/>
    <property type="molecule type" value="Genomic_DNA"/>
</dbReference>
<dbReference type="InterPro" id="IPR050736">
    <property type="entry name" value="Sensor_HK_Regulatory"/>
</dbReference>
<gene>
    <name evidence="8" type="ORF">P256_01321</name>
</gene>
<dbReference type="EC" id="2.7.13.3" evidence="2"/>
<protein>
    <recommendedName>
        <fullName evidence="2">histidine kinase</fullName>
        <ecNumber evidence="2">2.7.13.3</ecNumber>
    </recommendedName>
</protein>
<dbReference type="InterPro" id="IPR004358">
    <property type="entry name" value="Sig_transdc_His_kin-like_C"/>
</dbReference>
<dbReference type="InterPro" id="IPR036097">
    <property type="entry name" value="HisK_dim/P_sf"/>
</dbReference>
<name>V2TTP3_9GAMM</name>
<proteinExistence type="predicted"/>
<evidence type="ECO:0000256" key="5">
    <source>
        <dbReference type="ARBA" id="ARBA00022777"/>
    </source>
</evidence>
<evidence type="ECO:0000256" key="2">
    <source>
        <dbReference type="ARBA" id="ARBA00012438"/>
    </source>
</evidence>
<reference evidence="8 9" key="1">
    <citation type="submission" date="2013-10" db="EMBL/GenBank/DDBJ databases">
        <title>The Genome Sequence of Acinetobacter nectaris CIP 110549.</title>
        <authorList>
            <consortium name="The Broad Institute Genomics Platform"/>
            <consortium name="The Broad Institute Genome Sequencing Center for Infectious Disease"/>
            <person name="Cerqueira G."/>
            <person name="Feldgarden M."/>
            <person name="Courvalin P."/>
            <person name="Grillot-Courvalin C."/>
            <person name="Clermont D."/>
            <person name="Rocha E."/>
            <person name="Yoon E.-J."/>
            <person name="Nemec A."/>
            <person name="Young S.K."/>
            <person name="Zeng Q."/>
            <person name="Gargeya S."/>
            <person name="Fitzgerald M."/>
            <person name="Abouelleil A."/>
            <person name="Alvarado L."/>
            <person name="Berlin A.M."/>
            <person name="Chapman S.B."/>
            <person name="Gainer-Dewar J."/>
            <person name="Goldberg J."/>
            <person name="Gnerre S."/>
            <person name="Griggs A."/>
            <person name="Gujja S."/>
            <person name="Hansen M."/>
            <person name="Howarth C."/>
            <person name="Imamovic A."/>
            <person name="Ireland A."/>
            <person name="Larimer J."/>
            <person name="McCowan C."/>
            <person name="Murphy C."/>
            <person name="Pearson M."/>
            <person name="Poon T.W."/>
            <person name="Priest M."/>
            <person name="Roberts A."/>
            <person name="Saif S."/>
            <person name="Shea T."/>
            <person name="Sykes S."/>
            <person name="Wortman J."/>
            <person name="Nusbaum C."/>
            <person name="Birren B."/>
        </authorList>
    </citation>
    <scope>NUCLEOTIDE SEQUENCE [LARGE SCALE GENOMIC DNA]</scope>
    <source>
        <strain evidence="8 9">CIP 110549</strain>
    </source>
</reference>
<dbReference type="PRINTS" id="PR00344">
    <property type="entry name" value="BCTRLSENSOR"/>
</dbReference>
<dbReference type="eggNOG" id="COG2205">
    <property type="taxonomic scope" value="Bacteria"/>
</dbReference>
<dbReference type="CDD" id="cd00082">
    <property type="entry name" value="HisKA"/>
    <property type="match status" value="1"/>
</dbReference>
<dbReference type="Pfam" id="PF02518">
    <property type="entry name" value="HATPase_c"/>
    <property type="match status" value="1"/>
</dbReference>
<dbReference type="STRING" id="1392540.P256_01321"/>
<organism evidence="8 9">
    <name type="scientific">Acinetobacter nectaris CIP 110549</name>
    <dbReference type="NCBI Taxonomy" id="1392540"/>
    <lineage>
        <taxon>Bacteria</taxon>
        <taxon>Pseudomonadati</taxon>
        <taxon>Pseudomonadota</taxon>
        <taxon>Gammaproteobacteria</taxon>
        <taxon>Moraxellales</taxon>
        <taxon>Moraxellaceae</taxon>
        <taxon>Acinetobacter</taxon>
    </lineage>
</organism>
<evidence type="ECO:0000256" key="1">
    <source>
        <dbReference type="ARBA" id="ARBA00000085"/>
    </source>
</evidence>
<dbReference type="RefSeq" id="WP_023272953.1">
    <property type="nucleotide sequence ID" value="NZ_KI530723.1"/>
</dbReference>
<evidence type="ECO:0000256" key="3">
    <source>
        <dbReference type="ARBA" id="ARBA00022553"/>
    </source>
</evidence>
<evidence type="ECO:0000313" key="9">
    <source>
        <dbReference type="Proteomes" id="UP000023785"/>
    </source>
</evidence>
<dbReference type="Gene3D" id="1.10.287.130">
    <property type="match status" value="1"/>
</dbReference>
<dbReference type="PANTHER" id="PTHR43711">
    <property type="entry name" value="TWO-COMPONENT HISTIDINE KINASE"/>
    <property type="match status" value="1"/>
</dbReference>
<keyword evidence="3" id="KW-0597">Phosphoprotein</keyword>
<dbReference type="HOGENOM" id="CLU_648347_0_0_6"/>
<dbReference type="PROSITE" id="PS50109">
    <property type="entry name" value="HIS_KIN"/>
    <property type="match status" value="1"/>
</dbReference>
<dbReference type="PATRIC" id="fig|1392540.3.peg.1282"/>
<dbReference type="SMART" id="SM00387">
    <property type="entry name" value="HATPase_c"/>
    <property type="match status" value="1"/>
</dbReference>